<proteinExistence type="predicted"/>
<keyword evidence="3 5" id="KW-1133">Transmembrane helix</keyword>
<feature type="transmembrane region" description="Helical" evidence="5">
    <location>
        <begin position="475"/>
        <end position="494"/>
    </location>
</feature>
<gene>
    <name evidence="7" type="ORF">HPB52_019955</name>
</gene>
<dbReference type="InterPro" id="IPR020846">
    <property type="entry name" value="MFS_dom"/>
</dbReference>
<feature type="transmembrane region" description="Helical" evidence="5">
    <location>
        <begin position="386"/>
        <end position="405"/>
    </location>
</feature>
<dbReference type="EMBL" id="JABSTV010001249">
    <property type="protein sequence ID" value="KAH7963192.1"/>
    <property type="molecule type" value="Genomic_DNA"/>
</dbReference>
<feature type="transmembrane region" description="Helical" evidence="5">
    <location>
        <begin position="213"/>
        <end position="233"/>
    </location>
</feature>
<feature type="transmembrane region" description="Helical" evidence="5">
    <location>
        <begin position="330"/>
        <end position="351"/>
    </location>
</feature>
<dbReference type="GO" id="GO:0022857">
    <property type="term" value="F:transmembrane transporter activity"/>
    <property type="evidence" value="ECO:0007669"/>
    <property type="project" value="InterPro"/>
</dbReference>
<feature type="transmembrane region" description="Helical" evidence="5">
    <location>
        <begin position="179"/>
        <end position="201"/>
    </location>
</feature>
<dbReference type="PANTHER" id="PTHR24064">
    <property type="entry name" value="SOLUTE CARRIER FAMILY 22 MEMBER"/>
    <property type="match status" value="1"/>
</dbReference>
<comment type="caution">
    <text evidence="7">The sequence shown here is derived from an EMBL/GenBank/DDBJ whole genome shotgun (WGS) entry which is preliminary data.</text>
</comment>
<dbReference type="InterPro" id="IPR011701">
    <property type="entry name" value="MFS"/>
</dbReference>
<comment type="subcellular location">
    <subcellularLocation>
        <location evidence="1">Membrane</location>
        <topology evidence="1">Multi-pass membrane protein</topology>
    </subcellularLocation>
</comment>
<organism evidence="7 8">
    <name type="scientific">Rhipicephalus sanguineus</name>
    <name type="common">Brown dog tick</name>
    <name type="synonym">Ixodes sanguineus</name>
    <dbReference type="NCBI Taxonomy" id="34632"/>
    <lineage>
        <taxon>Eukaryota</taxon>
        <taxon>Metazoa</taxon>
        <taxon>Ecdysozoa</taxon>
        <taxon>Arthropoda</taxon>
        <taxon>Chelicerata</taxon>
        <taxon>Arachnida</taxon>
        <taxon>Acari</taxon>
        <taxon>Parasitiformes</taxon>
        <taxon>Ixodida</taxon>
        <taxon>Ixodoidea</taxon>
        <taxon>Ixodidae</taxon>
        <taxon>Rhipicephalinae</taxon>
        <taxon>Rhipicephalus</taxon>
        <taxon>Rhipicephalus</taxon>
    </lineage>
</organism>
<feature type="transmembrane region" description="Helical" evidence="5">
    <location>
        <begin position="411"/>
        <end position="432"/>
    </location>
</feature>
<feature type="transmembrane region" description="Helical" evidence="5">
    <location>
        <begin position="239"/>
        <end position="258"/>
    </location>
</feature>
<keyword evidence="8" id="KW-1185">Reference proteome</keyword>
<dbReference type="InterPro" id="IPR036259">
    <property type="entry name" value="MFS_trans_sf"/>
</dbReference>
<reference evidence="7" key="1">
    <citation type="journal article" date="2020" name="Cell">
        <title>Large-Scale Comparative Analyses of Tick Genomes Elucidate Their Genetic Diversity and Vector Capacities.</title>
        <authorList>
            <consortium name="Tick Genome and Microbiome Consortium (TIGMIC)"/>
            <person name="Jia N."/>
            <person name="Wang J."/>
            <person name="Shi W."/>
            <person name="Du L."/>
            <person name="Sun Y."/>
            <person name="Zhan W."/>
            <person name="Jiang J.F."/>
            <person name="Wang Q."/>
            <person name="Zhang B."/>
            <person name="Ji P."/>
            <person name="Bell-Sakyi L."/>
            <person name="Cui X.M."/>
            <person name="Yuan T.T."/>
            <person name="Jiang B.G."/>
            <person name="Yang W.F."/>
            <person name="Lam T.T."/>
            <person name="Chang Q.C."/>
            <person name="Ding S.J."/>
            <person name="Wang X.J."/>
            <person name="Zhu J.G."/>
            <person name="Ruan X.D."/>
            <person name="Zhao L."/>
            <person name="Wei J.T."/>
            <person name="Ye R.Z."/>
            <person name="Que T.C."/>
            <person name="Du C.H."/>
            <person name="Zhou Y.H."/>
            <person name="Cheng J.X."/>
            <person name="Dai P.F."/>
            <person name="Guo W.B."/>
            <person name="Han X.H."/>
            <person name="Huang E.J."/>
            <person name="Li L.F."/>
            <person name="Wei W."/>
            <person name="Gao Y.C."/>
            <person name="Liu J.Z."/>
            <person name="Shao H.Z."/>
            <person name="Wang X."/>
            <person name="Wang C.C."/>
            <person name="Yang T.C."/>
            <person name="Huo Q.B."/>
            <person name="Li W."/>
            <person name="Chen H.Y."/>
            <person name="Chen S.E."/>
            <person name="Zhou L.G."/>
            <person name="Ni X.B."/>
            <person name="Tian J.H."/>
            <person name="Sheng Y."/>
            <person name="Liu T."/>
            <person name="Pan Y.S."/>
            <person name="Xia L.Y."/>
            <person name="Li J."/>
            <person name="Zhao F."/>
            <person name="Cao W.C."/>
        </authorList>
    </citation>
    <scope>NUCLEOTIDE SEQUENCE</scope>
    <source>
        <strain evidence="7">Rsan-2018</strain>
    </source>
</reference>
<evidence type="ECO:0000313" key="8">
    <source>
        <dbReference type="Proteomes" id="UP000821837"/>
    </source>
</evidence>
<evidence type="ECO:0000256" key="5">
    <source>
        <dbReference type="SAM" id="Phobius"/>
    </source>
</evidence>
<evidence type="ECO:0000256" key="4">
    <source>
        <dbReference type="ARBA" id="ARBA00023136"/>
    </source>
</evidence>
<dbReference type="AlphaFoldDB" id="A0A9D4T1S8"/>
<dbReference type="PROSITE" id="PS50850">
    <property type="entry name" value="MFS"/>
    <property type="match status" value="1"/>
</dbReference>
<dbReference type="Gene3D" id="1.20.1250.20">
    <property type="entry name" value="MFS general substrate transporter like domains"/>
    <property type="match status" value="1"/>
</dbReference>
<evidence type="ECO:0000259" key="6">
    <source>
        <dbReference type="PROSITE" id="PS50850"/>
    </source>
</evidence>
<accession>A0A9D4T1S8</accession>
<dbReference type="SUPFAM" id="SSF103473">
    <property type="entry name" value="MFS general substrate transporter"/>
    <property type="match status" value="1"/>
</dbReference>
<feature type="domain" description="Major facilitator superfamily (MFS) profile" evidence="6">
    <location>
        <begin position="24"/>
        <end position="499"/>
    </location>
</feature>
<evidence type="ECO:0000256" key="2">
    <source>
        <dbReference type="ARBA" id="ARBA00022692"/>
    </source>
</evidence>
<keyword evidence="4 5" id="KW-0472">Membrane</keyword>
<evidence type="ECO:0000256" key="1">
    <source>
        <dbReference type="ARBA" id="ARBA00004141"/>
    </source>
</evidence>
<evidence type="ECO:0000256" key="3">
    <source>
        <dbReference type="ARBA" id="ARBA00022989"/>
    </source>
</evidence>
<feature type="transmembrane region" description="Helical" evidence="5">
    <location>
        <begin position="154"/>
        <end position="173"/>
    </location>
</feature>
<sequence length="556" mass="61492">MDFEQVLVKAGGFGLFNKTVMMLVLVLSGFHTALYSLGHFLIMVTPFSQWCFQNGSIPSADEISLLPKGKCQDLRDPSRLQDHNETTFHGNLQFCPSGWQYDRSEFFQTITMENQWLCGDSWKLYTVHTTFWLGSMAGYLICGILSDRIGRKKTAVILTLIGAGANVAGTFFTDLVGFTVLRFFTGMGSLTVNSVIFVLVIEYTVAHRRTLIAFVWATTWGAVGCAVPWYGYLTQSWRALLYAAAVSDLLLLLCLIWIPESPSWLLSAGRVAEAVHLLQRLASRNGRKVTRKQILELLTGGDKGTIRESTSLYESTKAMLKLPRLRRITLLIYAAWFCISLCYNGCILELGRLDLNIYATYSIAMAFELPVDLFCILTLDVLGRRWPNTVFLIIGGAACITMGLARIGSDAWTMALAGLCITTIAGSYTITYQVASEVFPTVVRGRAVQLQRLLGDLGGLVGMQVAALAEWDRNIPVTVIGAISLVASALAFFLPDTVHLALPQTLDDGERLADDRGLCFCPLSLPRSSRRRATQHNGELCHQEDVVHENEHESVA</sequence>
<protein>
    <recommendedName>
        <fullName evidence="6">Major facilitator superfamily (MFS) profile domain-containing protein</fullName>
    </recommendedName>
</protein>
<dbReference type="GO" id="GO:0016020">
    <property type="term" value="C:membrane"/>
    <property type="evidence" value="ECO:0007669"/>
    <property type="project" value="UniProtKB-SubCell"/>
</dbReference>
<dbReference type="Pfam" id="PF07690">
    <property type="entry name" value="MFS_1"/>
    <property type="match status" value="1"/>
</dbReference>
<dbReference type="Proteomes" id="UP000821837">
    <property type="component" value="Chromosome 3"/>
</dbReference>
<feature type="transmembrane region" description="Helical" evidence="5">
    <location>
        <begin position="357"/>
        <end position="379"/>
    </location>
</feature>
<dbReference type="VEuPathDB" id="VectorBase:RSAN_056398"/>
<name>A0A9D4T1S8_RHISA</name>
<keyword evidence="2 5" id="KW-0812">Transmembrane</keyword>
<reference evidence="7" key="2">
    <citation type="submission" date="2021-09" db="EMBL/GenBank/DDBJ databases">
        <authorList>
            <person name="Jia N."/>
            <person name="Wang J."/>
            <person name="Shi W."/>
            <person name="Du L."/>
            <person name="Sun Y."/>
            <person name="Zhan W."/>
            <person name="Jiang J."/>
            <person name="Wang Q."/>
            <person name="Zhang B."/>
            <person name="Ji P."/>
            <person name="Sakyi L.B."/>
            <person name="Cui X."/>
            <person name="Yuan T."/>
            <person name="Jiang B."/>
            <person name="Yang W."/>
            <person name="Lam T.T.-Y."/>
            <person name="Chang Q."/>
            <person name="Ding S."/>
            <person name="Wang X."/>
            <person name="Zhu J."/>
            <person name="Ruan X."/>
            <person name="Zhao L."/>
            <person name="Wei J."/>
            <person name="Que T."/>
            <person name="Du C."/>
            <person name="Cheng J."/>
            <person name="Dai P."/>
            <person name="Han X."/>
            <person name="Huang E."/>
            <person name="Gao Y."/>
            <person name="Liu J."/>
            <person name="Shao H."/>
            <person name="Ye R."/>
            <person name="Li L."/>
            <person name="Wei W."/>
            <person name="Wang X."/>
            <person name="Wang C."/>
            <person name="Huo Q."/>
            <person name="Li W."/>
            <person name="Guo W."/>
            <person name="Chen H."/>
            <person name="Chen S."/>
            <person name="Zhou L."/>
            <person name="Zhou L."/>
            <person name="Ni X."/>
            <person name="Tian J."/>
            <person name="Zhou Y."/>
            <person name="Sheng Y."/>
            <person name="Liu T."/>
            <person name="Pan Y."/>
            <person name="Xia L."/>
            <person name="Li J."/>
            <person name="Zhao F."/>
            <person name="Cao W."/>
        </authorList>
    </citation>
    <scope>NUCLEOTIDE SEQUENCE</scope>
    <source>
        <strain evidence="7">Rsan-2018</strain>
        <tissue evidence="7">Larvae</tissue>
    </source>
</reference>
<evidence type="ECO:0000313" key="7">
    <source>
        <dbReference type="EMBL" id="KAH7963192.1"/>
    </source>
</evidence>
<feature type="transmembrane region" description="Helical" evidence="5">
    <location>
        <begin position="20"/>
        <end position="42"/>
    </location>
</feature>